<dbReference type="AlphaFoldDB" id="A0A0M0K9H8"/>
<sequence length="172" mass="18934">MYGYAIGSAGQDLRRINEGPSQYIRDEPNIGKQTLHRKVVVDSPRGHVVHGVFTGPAQLTDYEQWRAQHPHCRRTCAGIDPYHVSGSETSAMAQRPSTANSWRTESNSVKSILSHPMPTSARGSSFMLSHEHARRATAFAGGYQRMAPGKFELIPMMRSQKFGGGYPFASSG</sequence>
<dbReference type="Proteomes" id="UP000037460">
    <property type="component" value="Unassembled WGS sequence"/>
</dbReference>
<dbReference type="EMBL" id="JWZX01000998">
    <property type="protein sequence ID" value="KOO35063.1"/>
    <property type="molecule type" value="Genomic_DNA"/>
</dbReference>
<comment type="caution">
    <text evidence="1">The sequence shown here is derived from an EMBL/GenBank/DDBJ whole genome shotgun (WGS) entry which is preliminary data.</text>
</comment>
<name>A0A0M0K9H8_9EUKA</name>
<organism evidence="1 2">
    <name type="scientific">Chrysochromulina tobinii</name>
    <dbReference type="NCBI Taxonomy" id="1460289"/>
    <lineage>
        <taxon>Eukaryota</taxon>
        <taxon>Haptista</taxon>
        <taxon>Haptophyta</taxon>
        <taxon>Prymnesiophyceae</taxon>
        <taxon>Prymnesiales</taxon>
        <taxon>Chrysochromulinaceae</taxon>
        <taxon>Chrysochromulina</taxon>
    </lineage>
</organism>
<accession>A0A0M0K9H8</accession>
<protein>
    <submittedName>
        <fullName evidence="1">Uncharacterized protein</fullName>
    </submittedName>
</protein>
<evidence type="ECO:0000313" key="1">
    <source>
        <dbReference type="EMBL" id="KOO35063.1"/>
    </source>
</evidence>
<reference evidence="2" key="1">
    <citation type="journal article" date="2015" name="PLoS Genet.">
        <title>Genome Sequence and Transcriptome Analyses of Chrysochromulina tobin: Metabolic Tools for Enhanced Algal Fitness in the Prominent Order Prymnesiales (Haptophyceae).</title>
        <authorList>
            <person name="Hovde B.T."/>
            <person name="Deodato C.R."/>
            <person name="Hunsperger H.M."/>
            <person name="Ryken S.A."/>
            <person name="Yost W."/>
            <person name="Jha R.K."/>
            <person name="Patterson J."/>
            <person name="Monnat R.J. Jr."/>
            <person name="Barlow S.B."/>
            <person name="Starkenburg S.R."/>
            <person name="Cattolico R.A."/>
        </authorList>
    </citation>
    <scope>NUCLEOTIDE SEQUENCE</scope>
    <source>
        <strain evidence="2">CCMP291</strain>
    </source>
</reference>
<gene>
    <name evidence="1" type="ORF">Ctob_010722</name>
</gene>
<proteinExistence type="predicted"/>
<keyword evidence="2" id="KW-1185">Reference proteome</keyword>
<evidence type="ECO:0000313" key="2">
    <source>
        <dbReference type="Proteomes" id="UP000037460"/>
    </source>
</evidence>